<name>A0ABW3Y1W4_9FLAO</name>
<comment type="caution">
    <text evidence="7">The sequence shown here is derived from an EMBL/GenBank/DDBJ whole genome shotgun (WGS) entry which is preliminary data.</text>
</comment>
<keyword evidence="5" id="KW-0732">Signal</keyword>
<dbReference type="Pfam" id="PF01625">
    <property type="entry name" value="PMSR"/>
    <property type="match status" value="1"/>
</dbReference>
<comment type="function">
    <text evidence="4">Has an important function as a repair enzyme for proteins that have been inactivated by oxidation. Catalyzes the reversible oxidation-reduction of methionine sulfoxide in proteins to methionine.</text>
</comment>
<dbReference type="PANTHER" id="PTHR43774">
    <property type="entry name" value="PEPTIDE METHIONINE SULFOXIDE REDUCTASE"/>
    <property type="match status" value="1"/>
</dbReference>
<sequence>MKKIIFLLLCYVISVNLTAQKTNKNIMNNKEVAIFGNGCFWCTEAIFMQLKGVESVLPGYSGGKIKNPSYKEVCTGNTGHAEVIQITFDPKIISFRELLEVFFYTHDPTTLNRQGNDVGTQYRSAIFYKSQNQKAEAEKIIKQLESEDVYDNKIVTEITAFDVFYPAEDYHQNYYNNNKDQPYCRAVINPKLDKFVKKYQSKLK</sequence>
<evidence type="ECO:0000256" key="1">
    <source>
        <dbReference type="ARBA" id="ARBA00023002"/>
    </source>
</evidence>
<comment type="similarity">
    <text evidence="4">Belongs to the MsrA Met sulfoxide reductase family.</text>
</comment>
<feature type="domain" description="Peptide methionine sulphoxide reductase MsrA" evidence="6">
    <location>
        <begin position="33"/>
        <end position="184"/>
    </location>
</feature>
<accession>A0ABW3Y1W4</accession>
<dbReference type="EMBL" id="JBHTMY010000003">
    <property type="protein sequence ID" value="MFD1315848.1"/>
    <property type="molecule type" value="Genomic_DNA"/>
</dbReference>
<organism evidence="7 8">
    <name type="scientific">Namhaeicola litoreus</name>
    <dbReference type="NCBI Taxonomy" id="1052145"/>
    <lineage>
        <taxon>Bacteria</taxon>
        <taxon>Pseudomonadati</taxon>
        <taxon>Bacteroidota</taxon>
        <taxon>Flavobacteriia</taxon>
        <taxon>Flavobacteriales</taxon>
        <taxon>Flavobacteriaceae</taxon>
        <taxon>Namhaeicola</taxon>
    </lineage>
</organism>
<dbReference type="Gene3D" id="3.30.1060.10">
    <property type="entry name" value="Peptide methionine sulphoxide reductase MsrA"/>
    <property type="match status" value="1"/>
</dbReference>
<dbReference type="EC" id="1.8.4.11" evidence="4"/>
<comment type="catalytic activity">
    <reaction evidence="3 4">
        <text>[thioredoxin]-disulfide + L-methionine + H2O = L-methionine (S)-S-oxide + [thioredoxin]-dithiol</text>
        <dbReference type="Rhea" id="RHEA:19993"/>
        <dbReference type="Rhea" id="RHEA-COMP:10698"/>
        <dbReference type="Rhea" id="RHEA-COMP:10700"/>
        <dbReference type="ChEBI" id="CHEBI:15377"/>
        <dbReference type="ChEBI" id="CHEBI:29950"/>
        <dbReference type="ChEBI" id="CHEBI:50058"/>
        <dbReference type="ChEBI" id="CHEBI:57844"/>
        <dbReference type="ChEBI" id="CHEBI:58772"/>
        <dbReference type="EC" id="1.8.4.11"/>
    </reaction>
</comment>
<keyword evidence="1 4" id="KW-0560">Oxidoreductase</keyword>
<evidence type="ECO:0000256" key="5">
    <source>
        <dbReference type="SAM" id="SignalP"/>
    </source>
</evidence>
<comment type="catalytic activity">
    <reaction evidence="2 4">
        <text>L-methionyl-[protein] + [thioredoxin]-disulfide + H2O = L-methionyl-(S)-S-oxide-[protein] + [thioredoxin]-dithiol</text>
        <dbReference type="Rhea" id="RHEA:14217"/>
        <dbReference type="Rhea" id="RHEA-COMP:10698"/>
        <dbReference type="Rhea" id="RHEA-COMP:10700"/>
        <dbReference type="Rhea" id="RHEA-COMP:12313"/>
        <dbReference type="Rhea" id="RHEA-COMP:12315"/>
        <dbReference type="ChEBI" id="CHEBI:15377"/>
        <dbReference type="ChEBI" id="CHEBI:16044"/>
        <dbReference type="ChEBI" id="CHEBI:29950"/>
        <dbReference type="ChEBI" id="CHEBI:44120"/>
        <dbReference type="ChEBI" id="CHEBI:50058"/>
        <dbReference type="EC" id="1.8.4.11"/>
    </reaction>
</comment>
<dbReference type="SUPFAM" id="SSF55068">
    <property type="entry name" value="Peptide methionine sulfoxide reductase"/>
    <property type="match status" value="1"/>
</dbReference>
<dbReference type="InterPro" id="IPR002569">
    <property type="entry name" value="Met_Sox_Rdtase_MsrA_dom"/>
</dbReference>
<dbReference type="PANTHER" id="PTHR43774:SF1">
    <property type="entry name" value="PEPTIDE METHIONINE SULFOXIDE REDUCTASE MSRA 2"/>
    <property type="match status" value="1"/>
</dbReference>
<feature type="signal peptide" evidence="5">
    <location>
        <begin position="1"/>
        <end position="19"/>
    </location>
</feature>
<reference evidence="8" key="1">
    <citation type="journal article" date="2019" name="Int. J. Syst. Evol. Microbiol.">
        <title>The Global Catalogue of Microorganisms (GCM) 10K type strain sequencing project: providing services to taxonomists for standard genome sequencing and annotation.</title>
        <authorList>
            <consortium name="The Broad Institute Genomics Platform"/>
            <consortium name="The Broad Institute Genome Sequencing Center for Infectious Disease"/>
            <person name="Wu L."/>
            <person name="Ma J."/>
        </authorList>
    </citation>
    <scope>NUCLEOTIDE SEQUENCE [LARGE SCALE GENOMIC DNA]</scope>
    <source>
        <strain evidence="8">CCUG 61485</strain>
    </source>
</reference>
<feature type="active site" evidence="4">
    <location>
        <position position="39"/>
    </location>
</feature>
<dbReference type="RefSeq" id="WP_377178412.1">
    <property type="nucleotide sequence ID" value="NZ_JBHTMY010000003.1"/>
</dbReference>
<protein>
    <recommendedName>
        <fullName evidence="4">Peptide methionine sulfoxide reductase MsrA</fullName>
        <shortName evidence="4">Protein-methionine-S-oxide reductase</shortName>
        <ecNumber evidence="4">1.8.4.11</ecNumber>
    </recommendedName>
    <alternativeName>
        <fullName evidence="4">Peptide-methionine (S)-S-oxide reductase</fullName>
        <shortName evidence="4">Peptide Met(O) reductase</shortName>
    </alternativeName>
</protein>
<evidence type="ECO:0000256" key="2">
    <source>
        <dbReference type="ARBA" id="ARBA00047806"/>
    </source>
</evidence>
<evidence type="ECO:0000256" key="4">
    <source>
        <dbReference type="HAMAP-Rule" id="MF_01401"/>
    </source>
</evidence>
<dbReference type="InterPro" id="IPR036509">
    <property type="entry name" value="Met_Sox_Rdtase_MsrA_sf"/>
</dbReference>
<keyword evidence="8" id="KW-1185">Reference proteome</keyword>
<feature type="chain" id="PRO_5045693782" description="Peptide methionine sulfoxide reductase MsrA" evidence="5">
    <location>
        <begin position="20"/>
        <end position="204"/>
    </location>
</feature>
<proteinExistence type="inferred from homology"/>
<evidence type="ECO:0000313" key="8">
    <source>
        <dbReference type="Proteomes" id="UP001597201"/>
    </source>
</evidence>
<evidence type="ECO:0000256" key="3">
    <source>
        <dbReference type="ARBA" id="ARBA00048782"/>
    </source>
</evidence>
<evidence type="ECO:0000259" key="6">
    <source>
        <dbReference type="Pfam" id="PF01625"/>
    </source>
</evidence>
<gene>
    <name evidence="4 7" type="primary">msrA</name>
    <name evidence="7" type="ORF">ACFQ39_09485</name>
</gene>
<dbReference type="GO" id="GO:0008113">
    <property type="term" value="F:peptide-methionine (S)-S-oxide reductase activity"/>
    <property type="evidence" value="ECO:0007669"/>
    <property type="project" value="UniProtKB-EC"/>
</dbReference>
<evidence type="ECO:0000313" key="7">
    <source>
        <dbReference type="EMBL" id="MFD1315848.1"/>
    </source>
</evidence>
<dbReference type="HAMAP" id="MF_01401">
    <property type="entry name" value="MsrA"/>
    <property type="match status" value="1"/>
</dbReference>
<dbReference type="Proteomes" id="UP001597201">
    <property type="component" value="Unassembled WGS sequence"/>
</dbReference>
<dbReference type="NCBIfam" id="TIGR00401">
    <property type="entry name" value="msrA"/>
    <property type="match status" value="1"/>
</dbReference>